<dbReference type="AlphaFoldDB" id="A0A7W7VXS5"/>
<proteinExistence type="predicted"/>
<dbReference type="Proteomes" id="UP000540506">
    <property type="component" value="Unassembled WGS sequence"/>
</dbReference>
<organism evidence="2 3">
    <name type="scientific">Kitasatospora kifunensis</name>
    <name type="common">Streptomyces kifunensis</name>
    <dbReference type="NCBI Taxonomy" id="58351"/>
    <lineage>
        <taxon>Bacteria</taxon>
        <taxon>Bacillati</taxon>
        <taxon>Actinomycetota</taxon>
        <taxon>Actinomycetes</taxon>
        <taxon>Kitasatosporales</taxon>
        <taxon>Streptomycetaceae</taxon>
        <taxon>Kitasatospora</taxon>
    </lineage>
</organism>
<protein>
    <submittedName>
        <fullName evidence="2">Uncharacterized protein</fullName>
    </submittedName>
</protein>
<evidence type="ECO:0000313" key="3">
    <source>
        <dbReference type="Proteomes" id="UP000540506"/>
    </source>
</evidence>
<reference evidence="2 3" key="1">
    <citation type="submission" date="2020-08" db="EMBL/GenBank/DDBJ databases">
        <title>Sequencing the genomes of 1000 actinobacteria strains.</title>
        <authorList>
            <person name="Klenk H.-P."/>
        </authorList>
    </citation>
    <scope>NUCLEOTIDE SEQUENCE [LARGE SCALE GENOMIC DNA]</scope>
    <source>
        <strain evidence="2 3">DSM 41654</strain>
    </source>
</reference>
<feature type="region of interest" description="Disordered" evidence="1">
    <location>
        <begin position="1"/>
        <end position="28"/>
    </location>
</feature>
<evidence type="ECO:0000256" key="1">
    <source>
        <dbReference type="SAM" id="MobiDB-lite"/>
    </source>
</evidence>
<evidence type="ECO:0000313" key="2">
    <source>
        <dbReference type="EMBL" id="MBB4925949.1"/>
    </source>
</evidence>
<accession>A0A7W7VXS5</accession>
<dbReference type="EMBL" id="JACHJV010000001">
    <property type="protein sequence ID" value="MBB4925949.1"/>
    <property type="molecule type" value="Genomic_DNA"/>
</dbReference>
<name>A0A7W7VXS5_KITKI</name>
<sequence length="79" mass="8694">MAEEQDPSDDTANHGPEAPEAPVLPCPRCDELDTRQQAARAAHDRSALVDVRVLTREHAWLGKCERARDVIRTYGATVG</sequence>
<keyword evidence="3" id="KW-1185">Reference proteome</keyword>
<gene>
    <name evidence="2" type="ORF">FHR34_004942</name>
</gene>
<comment type="caution">
    <text evidence="2">The sequence shown here is derived from an EMBL/GenBank/DDBJ whole genome shotgun (WGS) entry which is preliminary data.</text>
</comment>